<dbReference type="InterPro" id="IPR036866">
    <property type="entry name" value="RibonucZ/Hydroxyglut_hydro"/>
</dbReference>
<dbReference type="HAMAP" id="MF_01374">
    <property type="entry name" value="Glyoxalase_2"/>
    <property type="match status" value="1"/>
</dbReference>
<evidence type="ECO:0000256" key="2">
    <source>
        <dbReference type="ARBA" id="ARBA00001947"/>
    </source>
</evidence>
<evidence type="ECO:0000256" key="4">
    <source>
        <dbReference type="ARBA" id="ARBA00006759"/>
    </source>
</evidence>
<dbReference type="GO" id="GO:0004416">
    <property type="term" value="F:hydroxyacylglutathione hydrolase activity"/>
    <property type="evidence" value="ECO:0007669"/>
    <property type="project" value="UniProtKB-EC"/>
</dbReference>
<dbReference type="EC" id="3.1.2.6" evidence="5"/>
<dbReference type="InterPro" id="IPR001279">
    <property type="entry name" value="Metallo-B-lactamas"/>
</dbReference>
<gene>
    <name evidence="11" type="primary">g709</name>
    <name evidence="11" type="ORF">C2E20_0709</name>
</gene>
<evidence type="ECO:0000313" key="12">
    <source>
        <dbReference type="Proteomes" id="UP000239649"/>
    </source>
</evidence>
<dbReference type="SMART" id="SM00849">
    <property type="entry name" value="Lactamase_B"/>
    <property type="match status" value="1"/>
</dbReference>
<dbReference type="Gene3D" id="3.60.15.10">
    <property type="entry name" value="Ribonuclease Z/Hydroxyacylglutathione hydrolase-like"/>
    <property type="match status" value="1"/>
</dbReference>
<evidence type="ECO:0000256" key="9">
    <source>
        <dbReference type="ARBA" id="ARBA00031044"/>
    </source>
</evidence>
<evidence type="ECO:0000256" key="6">
    <source>
        <dbReference type="ARBA" id="ARBA00022723"/>
    </source>
</evidence>
<dbReference type="GO" id="GO:0019243">
    <property type="term" value="P:methylglyoxal catabolic process to D-lactate via S-lactoyl-glutathione"/>
    <property type="evidence" value="ECO:0007669"/>
    <property type="project" value="InterPro"/>
</dbReference>
<name>A0A2P6VPR9_9CHLO</name>
<dbReference type="PANTHER" id="PTHR43705">
    <property type="entry name" value="HYDROXYACYLGLUTATHIONE HYDROLASE"/>
    <property type="match status" value="1"/>
</dbReference>
<keyword evidence="6" id="KW-0479">Metal-binding</keyword>
<evidence type="ECO:0000256" key="7">
    <source>
        <dbReference type="ARBA" id="ARBA00022801"/>
    </source>
</evidence>
<evidence type="ECO:0000256" key="8">
    <source>
        <dbReference type="ARBA" id="ARBA00022833"/>
    </source>
</evidence>
<reference evidence="11 12" key="1">
    <citation type="journal article" date="2018" name="Plant J.">
        <title>Genome sequences of Chlorella sorokiniana UTEX 1602 and Micractinium conductrix SAG 241.80: implications to maltose excretion by a green alga.</title>
        <authorList>
            <person name="Arriola M.B."/>
            <person name="Velmurugan N."/>
            <person name="Zhang Y."/>
            <person name="Plunkett M.H."/>
            <person name="Hondzo H."/>
            <person name="Barney B.M."/>
        </authorList>
    </citation>
    <scope>NUCLEOTIDE SEQUENCE [LARGE SCALE GENOMIC DNA]</scope>
    <source>
        <strain evidence="11 12">SAG 241.80</strain>
    </source>
</reference>
<comment type="cofactor">
    <cofactor evidence="2">
        <name>Zn(2+)</name>
        <dbReference type="ChEBI" id="CHEBI:29105"/>
    </cofactor>
</comment>
<sequence>MAAGNQPAGVLQIERVPCLSDNYSWLLHEPSAGVTAVVDPAEVAPVVAAAERLGWTLTHILNTHHHWDHVGGNEELKKRFGVTIVGPAADAARIPGIDVQLKDGDRYSLGAAELQCFDTPGHTRGHVTFHFPASKALFPGDTLFSLGCGRLFEGTPAQMWASLSKFAPLPGDTRVYCAHEYTESNARFAVHVDAGNEDLKRMHADITAKRARQEPTVPSVLDDERKCNPFLRPDSPAIRAALGVPADASNDVAFGAIRAAKDTFR</sequence>
<comment type="pathway">
    <text evidence="3">Secondary metabolite metabolism; methylglyoxal degradation; (R)-lactate from methylglyoxal: step 2/2.</text>
</comment>
<protein>
    <recommendedName>
        <fullName evidence="5">hydroxyacylglutathione hydrolase</fullName>
        <ecNumber evidence="5">3.1.2.6</ecNumber>
    </recommendedName>
    <alternativeName>
        <fullName evidence="9">Glyoxalase II</fullName>
    </alternativeName>
</protein>
<dbReference type="AlphaFoldDB" id="A0A2P6VPR9"/>
<dbReference type="Pfam" id="PF00753">
    <property type="entry name" value="Lactamase_B"/>
    <property type="match status" value="1"/>
</dbReference>
<evidence type="ECO:0000313" key="11">
    <source>
        <dbReference type="EMBL" id="PSC76082.1"/>
    </source>
</evidence>
<comment type="similarity">
    <text evidence="4">Belongs to the metallo-beta-lactamase superfamily. Glyoxalase II family.</text>
</comment>
<dbReference type="GO" id="GO:0046872">
    <property type="term" value="F:metal ion binding"/>
    <property type="evidence" value="ECO:0007669"/>
    <property type="project" value="UniProtKB-KW"/>
</dbReference>
<evidence type="ECO:0000256" key="5">
    <source>
        <dbReference type="ARBA" id="ARBA00011917"/>
    </source>
</evidence>
<dbReference type="STRING" id="554055.A0A2P6VPR9"/>
<dbReference type="CDD" id="cd07723">
    <property type="entry name" value="hydroxyacylglutathione_hydrolase_MBL-fold"/>
    <property type="match status" value="1"/>
</dbReference>
<dbReference type="Pfam" id="PF16123">
    <property type="entry name" value="HAGH_C"/>
    <property type="match status" value="1"/>
</dbReference>
<dbReference type="PIRSF" id="PIRSF005457">
    <property type="entry name" value="Glx"/>
    <property type="match status" value="1"/>
</dbReference>
<organism evidence="11 12">
    <name type="scientific">Micractinium conductrix</name>
    <dbReference type="NCBI Taxonomy" id="554055"/>
    <lineage>
        <taxon>Eukaryota</taxon>
        <taxon>Viridiplantae</taxon>
        <taxon>Chlorophyta</taxon>
        <taxon>core chlorophytes</taxon>
        <taxon>Trebouxiophyceae</taxon>
        <taxon>Chlorellales</taxon>
        <taxon>Chlorellaceae</taxon>
        <taxon>Chlorella clade</taxon>
        <taxon>Micractinium</taxon>
    </lineage>
</organism>
<evidence type="ECO:0000259" key="10">
    <source>
        <dbReference type="SMART" id="SM00849"/>
    </source>
</evidence>
<dbReference type="Proteomes" id="UP000239649">
    <property type="component" value="Unassembled WGS sequence"/>
</dbReference>
<dbReference type="InterPro" id="IPR035680">
    <property type="entry name" value="Clx_II_MBL"/>
</dbReference>
<dbReference type="InterPro" id="IPR017782">
    <property type="entry name" value="Hydroxyacylglutathione_Hdrlase"/>
</dbReference>
<keyword evidence="8" id="KW-0862">Zinc</keyword>
<evidence type="ECO:0000256" key="1">
    <source>
        <dbReference type="ARBA" id="ARBA00001623"/>
    </source>
</evidence>
<feature type="domain" description="Metallo-beta-lactamase" evidence="10">
    <location>
        <begin position="21"/>
        <end position="179"/>
    </location>
</feature>
<proteinExistence type="inferred from homology"/>
<dbReference type="PANTHER" id="PTHR43705:SF1">
    <property type="entry name" value="HYDROXYACYLGLUTATHIONE HYDROLASE GLOB"/>
    <property type="match status" value="1"/>
</dbReference>
<dbReference type="EMBL" id="LHPF02000001">
    <property type="protein sequence ID" value="PSC76082.1"/>
    <property type="molecule type" value="Genomic_DNA"/>
</dbReference>
<keyword evidence="7 11" id="KW-0378">Hydrolase</keyword>
<comment type="caution">
    <text evidence="11">The sequence shown here is derived from an EMBL/GenBank/DDBJ whole genome shotgun (WGS) entry which is preliminary data.</text>
</comment>
<comment type="catalytic activity">
    <reaction evidence="1">
        <text>an S-(2-hydroxyacyl)glutathione + H2O = a 2-hydroxy carboxylate + glutathione + H(+)</text>
        <dbReference type="Rhea" id="RHEA:21864"/>
        <dbReference type="ChEBI" id="CHEBI:15377"/>
        <dbReference type="ChEBI" id="CHEBI:15378"/>
        <dbReference type="ChEBI" id="CHEBI:57925"/>
        <dbReference type="ChEBI" id="CHEBI:58896"/>
        <dbReference type="ChEBI" id="CHEBI:71261"/>
        <dbReference type="EC" id="3.1.2.6"/>
    </reaction>
</comment>
<keyword evidence="12" id="KW-1185">Reference proteome</keyword>
<evidence type="ECO:0000256" key="3">
    <source>
        <dbReference type="ARBA" id="ARBA00004963"/>
    </source>
</evidence>
<dbReference type="InterPro" id="IPR032282">
    <property type="entry name" value="HAGH_C"/>
</dbReference>
<dbReference type="InterPro" id="IPR050110">
    <property type="entry name" value="Glyoxalase_II_hydrolase"/>
</dbReference>
<dbReference type="SUPFAM" id="SSF56281">
    <property type="entry name" value="Metallo-hydrolase/oxidoreductase"/>
    <property type="match status" value="1"/>
</dbReference>
<dbReference type="OrthoDB" id="515692at2759"/>
<dbReference type="NCBIfam" id="TIGR03413">
    <property type="entry name" value="GSH_gloB"/>
    <property type="match status" value="1"/>
</dbReference>
<accession>A0A2P6VPR9</accession>